<dbReference type="Proteomes" id="UP000625682">
    <property type="component" value="Unassembled WGS sequence"/>
</dbReference>
<name>A0A917UMS8_9ACTN</name>
<proteinExistence type="predicted"/>
<accession>A0A917UMS8</accession>
<keyword evidence="2" id="KW-1185">Reference proteome</keyword>
<sequence>MVVLRVPGLGGDGNGDRLPVALHDRIGQLLHGTDHLGVPPRGRRMVTSTASTLRRKTTLAVTLPVAWASGVW</sequence>
<dbReference type="AlphaFoldDB" id="A0A917UMS8"/>
<dbReference type="EMBL" id="BMMU01000052">
    <property type="protein sequence ID" value="GGJ69014.1"/>
    <property type="molecule type" value="Genomic_DNA"/>
</dbReference>
<reference evidence="1" key="2">
    <citation type="submission" date="2020-09" db="EMBL/GenBank/DDBJ databases">
        <authorList>
            <person name="Sun Q."/>
            <person name="Zhou Y."/>
        </authorList>
    </citation>
    <scope>NUCLEOTIDE SEQUENCE</scope>
    <source>
        <strain evidence="1">CGMCC 4.7272</strain>
    </source>
</reference>
<organism evidence="1 2">
    <name type="scientific">Streptomyces lacrimifluminis</name>
    <dbReference type="NCBI Taxonomy" id="1500077"/>
    <lineage>
        <taxon>Bacteria</taxon>
        <taxon>Bacillati</taxon>
        <taxon>Actinomycetota</taxon>
        <taxon>Actinomycetes</taxon>
        <taxon>Kitasatosporales</taxon>
        <taxon>Streptomycetaceae</taxon>
        <taxon>Streptomyces</taxon>
    </lineage>
</organism>
<comment type="caution">
    <text evidence="1">The sequence shown here is derived from an EMBL/GenBank/DDBJ whole genome shotgun (WGS) entry which is preliminary data.</text>
</comment>
<reference evidence="1" key="1">
    <citation type="journal article" date="2014" name="Int. J. Syst. Evol. Microbiol.">
        <title>Complete genome sequence of Corynebacterium casei LMG S-19264T (=DSM 44701T), isolated from a smear-ripened cheese.</title>
        <authorList>
            <consortium name="US DOE Joint Genome Institute (JGI-PGF)"/>
            <person name="Walter F."/>
            <person name="Albersmeier A."/>
            <person name="Kalinowski J."/>
            <person name="Ruckert C."/>
        </authorList>
    </citation>
    <scope>NUCLEOTIDE SEQUENCE</scope>
    <source>
        <strain evidence="1">CGMCC 4.7272</strain>
    </source>
</reference>
<gene>
    <name evidence="1" type="ORF">GCM10012282_77440</name>
</gene>
<protein>
    <submittedName>
        <fullName evidence="1">Uncharacterized protein</fullName>
    </submittedName>
</protein>
<evidence type="ECO:0000313" key="2">
    <source>
        <dbReference type="Proteomes" id="UP000625682"/>
    </source>
</evidence>
<evidence type="ECO:0000313" key="1">
    <source>
        <dbReference type="EMBL" id="GGJ69014.1"/>
    </source>
</evidence>